<dbReference type="RefSeq" id="WP_173074150.1">
    <property type="nucleotide sequence ID" value="NZ_CP041345.1"/>
</dbReference>
<keyword evidence="2" id="KW-1185">Reference proteome</keyword>
<accession>A0A7D4BRZ3</accession>
<protein>
    <submittedName>
        <fullName evidence="1">Uncharacterized protein</fullName>
    </submittedName>
</protein>
<name>A0A7D4BRZ3_9BACT</name>
<sequence>MKVLLKILLLIYAALTITCKLSGQNLFDDSTILNLELKYEIEQVHADVGIDPSYHDGEIAYLNEYGAKVSFPVKVKTRGIFRKKPSNCSQPPLMLKFKSGDTNYTIFEGIDKLKLVVPCKEKYKYQNLILREYLVYKLYQIISPYAYKVRLLNLKMVDANSYDSSLSYAFLIEPTALLAKRLGGTVLERKNYHPNACNRKAYNKMAVFQYMIGHTDWSIKALHNIKLIELEPYAPPIPIPFDFDFSGFVNAPYALPAEHLPINSVKERHFNGYCRPANEYIDVFNLFIAKRDTIRNTISTFTYLPEKERKILIKYIDEYYDVILSDTKRKSKILSKCRTD</sequence>
<proteinExistence type="predicted"/>
<dbReference type="EMBL" id="CP041345">
    <property type="protein sequence ID" value="QKG79921.1"/>
    <property type="molecule type" value="Genomic_DNA"/>
</dbReference>
<evidence type="ECO:0000313" key="2">
    <source>
        <dbReference type="Proteomes" id="UP000500961"/>
    </source>
</evidence>
<evidence type="ECO:0000313" key="1">
    <source>
        <dbReference type="EMBL" id="QKG79921.1"/>
    </source>
</evidence>
<dbReference type="KEGG" id="ttz:FHG85_06475"/>
<organism evidence="1 2">
    <name type="scientific">Tenuifilum thalassicum</name>
    <dbReference type="NCBI Taxonomy" id="2590900"/>
    <lineage>
        <taxon>Bacteria</taxon>
        <taxon>Pseudomonadati</taxon>
        <taxon>Bacteroidota</taxon>
        <taxon>Bacteroidia</taxon>
        <taxon>Bacteroidales</taxon>
        <taxon>Tenuifilaceae</taxon>
        <taxon>Tenuifilum</taxon>
    </lineage>
</organism>
<reference evidence="1 2" key="1">
    <citation type="submission" date="2019-07" db="EMBL/GenBank/DDBJ databases">
        <title>Thalassofilum flectens gen. nov., sp. nov., a novel moderate thermophilic anaerobe from a shallow sea hot spring in Kunashir Island (Russia), representing a new family in the order Bacteroidales, and proposal of Thalassofilacea fam. nov.</title>
        <authorList>
            <person name="Kochetkova T.V."/>
            <person name="Podosokorskaya O.A."/>
            <person name="Novikov A."/>
            <person name="Elcheninov A.G."/>
            <person name="Toshchakov S.V."/>
            <person name="Kublanov I.V."/>
        </authorList>
    </citation>
    <scope>NUCLEOTIDE SEQUENCE [LARGE SCALE GENOMIC DNA]</scope>
    <source>
        <strain evidence="1 2">38-H</strain>
    </source>
</reference>
<dbReference type="Proteomes" id="UP000500961">
    <property type="component" value="Chromosome"/>
</dbReference>
<dbReference type="AlphaFoldDB" id="A0A7D4BRZ3"/>
<gene>
    <name evidence="1" type="ORF">FHG85_06475</name>
</gene>